<accession>A0ABN3TE61</accession>
<comment type="function">
    <text evidence="2">Binds to DNA and alters its conformation. May be involved in regulation of gene expression, nucleoid organization and DNA protection.</text>
</comment>
<dbReference type="NCBIfam" id="TIGR00103">
    <property type="entry name" value="DNA_YbaB_EbfC"/>
    <property type="match status" value="1"/>
</dbReference>
<gene>
    <name evidence="4" type="ORF">GCM10010310_63190</name>
</gene>
<keyword evidence="1 2" id="KW-0238">DNA-binding</keyword>
<feature type="region of interest" description="Disordered" evidence="3">
    <location>
        <begin position="109"/>
        <end position="141"/>
    </location>
</feature>
<protein>
    <recommendedName>
        <fullName evidence="2">Nucleoid-associated protein GCM10010310_63190</fullName>
    </recommendedName>
</protein>
<evidence type="ECO:0000256" key="2">
    <source>
        <dbReference type="HAMAP-Rule" id="MF_00274"/>
    </source>
</evidence>
<dbReference type="SUPFAM" id="SSF82607">
    <property type="entry name" value="YbaB-like"/>
    <property type="match status" value="1"/>
</dbReference>
<name>A0ABN3TE61_9ACTN</name>
<dbReference type="Pfam" id="PF02575">
    <property type="entry name" value="YbaB_DNA_bd"/>
    <property type="match status" value="1"/>
</dbReference>
<proteinExistence type="inferred from homology"/>
<dbReference type="InterPro" id="IPR004401">
    <property type="entry name" value="YbaB/EbfC"/>
</dbReference>
<dbReference type="EMBL" id="BAAASK010000026">
    <property type="protein sequence ID" value="GAA2698079.1"/>
    <property type="molecule type" value="Genomic_DNA"/>
</dbReference>
<keyword evidence="5" id="KW-1185">Reference proteome</keyword>
<reference evidence="4 5" key="1">
    <citation type="journal article" date="2019" name="Int. J. Syst. Evol. Microbiol.">
        <title>The Global Catalogue of Microorganisms (GCM) 10K type strain sequencing project: providing services to taxonomists for standard genome sequencing and annotation.</title>
        <authorList>
            <consortium name="The Broad Institute Genomics Platform"/>
            <consortium name="The Broad Institute Genome Sequencing Center for Infectious Disease"/>
            <person name="Wu L."/>
            <person name="Ma J."/>
        </authorList>
    </citation>
    <scope>NUCLEOTIDE SEQUENCE [LARGE SCALE GENOMIC DNA]</scope>
    <source>
        <strain evidence="4 5">JCM 4531</strain>
    </source>
</reference>
<dbReference type="PANTHER" id="PTHR33449:SF1">
    <property type="entry name" value="NUCLEOID-ASSOCIATED PROTEIN YBAB"/>
    <property type="match status" value="1"/>
</dbReference>
<comment type="similarity">
    <text evidence="2">Belongs to the YbaB/EbfC family.</text>
</comment>
<evidence type="ECO:0000256" key="1">
    <source>
        <dbReference type="ARBA" id="ARBA00023125"/>
    </source>
</evidence>
<sequence>MLERDSVDFTSLADQARQMQDRLSEVQADMAAVEAVGHGGGGLVTATVSGEGRLVALRMDPSVIDPADPETLTDMIIAAVDGAHLAVAKARLKHMTDVTDSIGGIVDRLHRSTSDAGPGVTPVFPSRRERPSATRPTRRQQ</sequence>
<dbReference type="PANTHER" id="PTHR33449">
    <property type="entry name" value="NUCLEOID-ASSOCIATED PROTEIN YBAB"/>
    <property type="match status" value="1"/>
</dbReference>
<comment type="subunit">
    <text evidence="2">Homodimer.</text>
</comment>
<dbReference type="HAMAP" id="MF_00274">
    <property type="entry name" value="DNA_YbaB_EbfC"/>
    <property type="match status" value="1"/>
</dbReference>
<evidence type="ECO:0000256" key="3">
    <source>
        <dbReference type="SAM" id="MobiDB-lite"/>
    </source>
</evidence>
<evidence type="ECO:0000313" key="5">
    <source>
        <dbReference type="Proteomes" id="UP001499989"/>
    </source>
</evidence>
<dbReference type="InterPro" id="IPR036894">
    <property type="entry name" value="YbaB-like_sf"/>
</dbReference>
<organism evidence="4 5">
    <name type="scientific">Streptomyces violaceolatus</name>
    <dbReference type="NCBI Taxonomy" id="67378"/>
    <lineage>
        <taxon>Bacteria</taxon>
        <taxon>Bacillati</taxon>
        <taxon>Actinomycetota</taxon>
        <taxon>Actinomycetes</taxon>
        <taxon>Kitasatosporales</taxon>
        <taxon>Streptomycetaceae</taxon>
        <taxon>Streptomyces</taxon>
        <taxon>Streptomyces violaceoruber group</taxon>
    </lineage>
</organism>
<dbReference type="RefSeq" id="WP_319123574.1">
    <property type="nucleotide sequence ID" value="NZ_BAAASK010000026.1"/>
</dbReference>
<comment type="subcellular location">
    <subcellularLocation>
        <location evidence="2">Cytoplasm</location>
        <location evidence="2">Nucleoid</location>
    </subcellularLocation>
</comment>
<evidence type="ECO:0000313" key="4">
    <source>
        <dbReference type="EMBL" id="GAA2698079.1"/>
    </source>
</evidence>
<dbReference type="Proteomes" id="UP001499989">
    <property type="component" value="Unassembled WGS sequence"/>
</dbReference>
<comment type="caution">
    <text evidence="4">The sequence shown here is derived from an EMBL/GenBank/DDBJ whole genome shotgun (WGS) entry which is preliminary data.</text>
</comment>
<keyword evidence="2" id="KW-0963">Cytoplasm</keyword>
<dbReference type="Gene3D" id="3.30.1310.10">
    <property type="entry name" value="Nucleoid-associated protein YbaB-like domain"/>
    <property type="match status" value="1"/>
</dbReference>